<reference evidence="6 7" key="1">
    <citation type="journal article" date="2019" name="BMC Genomics">
        <title>Chromosome level assembly and comparative genome analysis confirm lager-brewing yeasts originated from a single hybridization.</title>
        <authorList>
            <person name="Salazar A.N."/>
            <person name="Gorter de Vries A.R."/>
            <person name="van den Broek M."/>
            <person name="Brouwers N."/>
            <person name="de la Torre Cortes P."/>
            <person name="Kuijpers N.G.A."/>
            <person name="Daran J.G."/>
            <person name="Abeel T."/>
        </authorList>
    </citation>
    <scope>NUCLEOTIDE SEQUENCE [LARGE SCALE GENOMIC DNA]</scope>
    <source>
        <strain evidence="6 7">CBS 1483</strain>
    </source>
</reference>
<evidence type="ECO:0000256" key="2">
    <source>
        <dbReference type="ARBA" id="ARBA00006484"/>
    </source>
</evidence>
<dbReference type="PANTHER" id="PTHR45458:SF1">
    <property type="entry name" value="SHORT CHAIN DEHYDROGENASE"/>
    <property type="match status" value="1"/>
</dbReference>
<evidence type="ECO:0000313" key="7">
    <source>
        <dbReference type="Proteomes" id="UP000501346"/>
    </source>
</evidence>
<dbReference type="InterPro" id="IPR002347">
    <property type="entry name" value="SDR_fam"/>
</dbReference>
<dbReference type="Gene3D" id="3.40.50.720">
    <property type="entry name" value="NAD(P)-binding Rossmann-like Domain"/>
    <property type="match status" value="1"/>
</dbReference>
<dbReference type="InterPro" id="IPR036291">
    <property type="entry name" value="NAD(P)-bd_dom_sf"/>
</dbReference>
<sequence length="272" mass="30076">MRLVMHSGINRSTNNRYEYFIRITYFIIGGSRGIGFNLVKILSASTGNTVITSIRGSPSLPKNKQVEDLAKIRKNIHIVQLDLTKDESIGNVADEIKKTPFFLGIDIFIACSGVSDSYYKVLETPKSVWLNHYSTNALGPILALQKVYPLLLLKKTRKIFFISSVAGSINAFVPLSVSAYGQSKAALNYAVKTLSFELKPEGFTVVAFHPGMVSTDMGQYGIDHFKEENIDISGVNIITPEESASALIDVFRKILPEDNGKFFNYDGSEGVF</sequence>
<dbReference type="InterPro" id="IPR052184">
    <property type="entry name" value="SDR_enzymes"/>
</dbReference>
<dbReference type="PRINTS" id="PR00081">
    <property type="entry name" value="GDHRDH"/>
</dbReference>
<dbReference type="AlphaFoldDB" id="A0A6C1DW66"/>
<dbReference type="PANTHER" id="PTHR45458">
    <property type="entry name" value="SHORT-CHAIN DEHYDROGENASE/REDUCTASE SDR"/>
    <property type="match status" value="1"/>
</dbReference>
<comment type="similarity">
    <text evidence="2">Belongs to the short-chain dehydrogenases/reductases (SDR) family.</text>
</comment>
<accession>A0A6C1DW66</accession>
<keyword evidence="4" id="KW-0521">NADP</keyword>
<dbReference type="FunFam" id="3.40.50.720:FF:000599">
    <property type="entry name" value="Uncharacterized oxidoreductase C663.06c"/>
    <property type="match status" value="1"/>
</dbReference>
<dbReference type="Proteomes" id="UP000501346">
    <property type="component" value="Chromosome ScXI"/>
</dbReference>
<organism evidence="6 7">
    <name type="scientific">Saccharomyces pastorianus</name>
    <name type="common">Lager yeast</name>
    <name type="synonym">Saccharomyces cerevisiae x Saccharomyces eubayanus</name>
    <dbReference type="NCBI Taxonomy" id="27292"/>
    <lineage>
        <taxon>Eukaryota</taxon>
        <taxon>Fungi</taxon>
        <taxon>Dikarya</taxon>
        <taxon>Ascomycota</taxon>
        <taxon>Saccharomycotina</taxon>
        <taxon>Saccharomycetes</taxon>
        <taxon>Saccharomycetales</taxon>
        <taxon>Saccharomycetaceae</taxon>
        <taxon>Saccharomyces</taxon>
    </lineage>
</organism>
<gene>
    <name evidence="6" type="ORF">GRS66_003094</name>
</gene>
<evidence type="ECO:0000313" key="6">
    <source>
        <dbReference type="EMBL" id="QID80747.1"/>
    </source>
</evidence>
<comment type="subcellular location">
    <subcellularLocation>
        <location evidence="1">Cytoplasm</location>
    </subcellularLocation>
</comment>
<dbReference type="OrthoDB" id="4096546at2759"/>
<keyword evidence="3" id="KW-0963">Cytoplasm</keyword>
<evidence type="ECO:0000256" key="1">
    <source>
        <dbReference type="ARBA" id="ARBA00004496"/>
    </source>
</evidence>
<evidence type="ECO:0000256" key="3">
    <source>
        <dbReference type="ARBA" id="ARBA00022490"/>
    </source>
</evidence>
<dbReference type="GO" id="GO:0005737">
    <property type="term" value="C:cytoplasm"/>
    <property type="evidence" value="ECO:0007669"/>
    <property type="project" value="UniProtKB-SubCell"/>
</dbReference>
<dbReference type="EMBL" id="CP048992">
    <property type="protein sequence ID" value="QID80747.1"/>
    <property type="molecule type" value="Genomic_DNA"/>
</dbReference>
<dbReference type="Pfam" id="PF00106">
    <property type="entry name" value="adh_short"/>
    <property type="match status" value="1"/>
</dbReference>
<dbReference type="SUPFAM" id="SSF51735">
    <property type="entry name" value="NAD(P)-binding Rossmann-fold domains"/>
    <property type="match status" value="1"/>
</dbReference>
<protein>
    <submittedName>
        <fullName evidence="6">Uncharacterized protein</fullName>
    </submittedName>
</protein>
<keyword evidence="7" id="KW-1185">Reference proteome</keyword>
<dbReference type="CDD" id="cd05325">
    <property type="entry name" value="carb_red_sniffer_like_SDR_c"/>
    <property type="match status" value="1"/>
</dbReference>
<evidence type="ECO:0000256" key="4">
    <source>
        <dbReference type="ARBA" id="ARBA00022857"/>
    </source>
</evidence>
<keyword evidence="5" id="KW-0560">Oxidoreductase</keyword>
<dbReference type="GO" id="GO:0016616">
    <property type="term" value="F:oxidoreductase activity, acting on the CH-OH group of donors, NAD or NADP as acceptor"/>
    <property type="evidence" value="ECO:0007669"/>
    <property type="project" value="TreeGrafter"/>
</dbReference>
<evidence type="ECO:0000256" key="5">
    <source>
        <dbReference type="ARBA" id="ARBA00023002"/>
    </source>
</evidence>
<proteinExistence type="inferred from homology"/>
<name>A0A6C1DW66_SACPS</name>